<dbReference type="SUPFAM" id="SSF55347">
    <property type="entry name" value="Glyceraldehyde-3-phosphate dehydrogenase-like, C-terminal domain"/>
    <property type="match status" value="1"/>
</dbReference>
<dbReference type="InterPro" id="IPR036291">
    <property type="entry name" value="NAD(P)-bd_dom_sf"/>
</dbReference>
<dbReference type="RefSeq" id="WP_059744200.1">
    <property type="nucleotide sequence ID" value="NZ_JBOZPV010000002.1"/>
</dbReference>
<evidence type="ECO:0000313" key="5">
    <source>
        <dbReference type="Proteomes" id="UP000055702"/>
    </source>
</evidence>
<gene>
    <name evidence="4" type="ORF">AWJ07_02970</name>
</gene>
<dbReference type="Gene3D" id="3.40.50.720">
    <property type="entry name" value="NAD(P)-binding Rossmann-like Domain"/>
    <property type="match status" value="1"/>
</dbReference>
<dbReference type="PANTHER" id="PTHR43377:SF6">
    <property type="entry name" value="GFO_IDH_MOCA-LIKE OXIDOREDUCTASE N-TERMINAL DOMAIN-CONTAINING PROTEIN"/>
    <property type="match status" value="1"/>
</dbReference>
<evidence type="ECO:0000259" key="2">
    <source>
        <dbReference type="Pfam" id="PF01408"/>
    </source>
</evidence>
<dbReference type="GO" id="GO:0000166">
    <property type="term" value="F:nucleotide binding"/>
    <property type="evidence" value="ECO:0007669"/>
    <property type="project" value="InterPro"/>
</dbReference>
<organism evidence="4">
    <name type="scientific">Shewanella frigidimarina</name>
    <dbReference type="NCBI Taxonomy" id="56812"/>
    <lineage>
        <taxon>Bacteria</taxon>
        <taxon>Pseudomonadati</taxon>
        <taxon>Pseudomonadota</taxon>
        <taxon>Gammaproteobacteria</taxon>
        <taxon>Alteromonadales</taxon>
        <taxon>Shewanellaceae</taxon>
        <taxon>Shewanella</taxon>
    </lineage>
</organism>
<reference evidence="4 5" key="1">
    <citation type="submission" date="2016-01" db="EMBL/GenBank/DDBJ databases">
        <title>Draft genome of the antarctic isolate Shewanella frigidimarina Ag06-30.</title>
        <authorList>
            <person name="Parmeciano Di Noto G."/>
            <person name="Vazquez S."/>
            <person name="Mac Cormack W."/>
            <person name="Iriarte A."/>
            <person name="Quiroga C."/>
        </authorList>
    </citation>
    <scope>NUCLEOTIDE SEQUENCE [LARGE SCALE GENOMIC DNA]</scope>
    <source>
        <strain evidence="4 5">Ag06-30</strain>
    </source>
</reference>
<dbReference type="SUPFAM" id="SSF51735">
    <property type="entry name" value="NAD(P)-binding Rossmann-fold domains"/>
    <property type="match status" value="1"/>
</dbReference>
<dbReference type="PANTHER" id="PTHR43377">
    <property type="entry name" value="BILIVERDIN REDUCTASE A"/>
    <property type="match status" value="1"/>
</dbReference>
<feature type="domain" description="Gfo/Idh/MocA-like oxidoreductase N-terminal" evidence="2">
    <location>
        <begin position="2"/>
        <end position="122"/>
    </location>
</feature>
<dbReference type="Gene3D" id="3.30.360.10">
    <property type="entry name" value="Dihydrodipicolinate Reductase, domain 2"/>
    <property type="match status" value="1"/>
</dbReference>
<proteinExistence type="predicted"/>
<protein>
    <submittedName>
        <fullName evidence="4">Uncharacterized protein</fullName>
    </submittedName>
</protein>
<accession>A0A125BF13</accession>
<dbReference type="Proteomes" id="UP000055702">
    <property type="component" value="Unassembled WGS sequence"/>
</dbReference>
<dbReference type="InterPro" id="IPR055170">
    <property type="entry name" value="GFO_IDH_MocA-like_dom"/>
</dbReference>
<evidence type="ECO:0000313" key="4">
    <source>
        <dbReference type="EMBL" id="KVX03534.1"/>
    </source>
</evidence>
<evidence type="ECO:0000259" key="3">
    <source>
        <dbReference type="Pfam" id="PF22725"/>
    </source>
</evidence>
<feature type="domain" description="GFO/IDH/MocA-like oxidoreductase" evidence="3">
    <location>
        <begin position="132"/>
        <end position="238"/>
    </location>
</feature>
<dbReference type="EMBL" id="LRDC01000001">
    <property type="protein sequence ID" value="KVX03534.1"/>
    <property type="molecule type" value="Genomic_DNA"/>
</dbReference>
<dbReference type="AlphaFoldDB" id="A0A125BF13"/>
<name>A0A125BF13_SHEFR</name>
<dbReference type="Pfam" id="PF01408">
    <property type="entry name" value="GFO_IDH_MocA"/>
    <property type="match status" value="1"/>
</dbReference>
<dbReference type="InterPro" id="IPR000683">
    <property type="entry name" value="Gfo/Idh/MocA-like_OxRdtase_N"/>
</dbReference>
<dbReference type="Pfam" id="PF22725">
    <property type="entry name" value="GFO_IDH_MocA_C3"/>
    <property type="match status" value="1"/>
</dbReference>
<comment type="caution">
    <text evidence="4">The sequence shown here is derived from an EMBL/GenBank/DDBJ whole genome shotgun (WGS) entry which is preliminary data.</text>
</comment>
<evidence type="ECO:0000256" key="1">
    <source>
        <dbReference type="ARBA" id="ARBA00022729"/>
    </source>
</evidence>
<keyword evidence="1" id="KW-0732">Signal</keyword>
<sequence length="334" mass="37685">MINIGLIGYGYWGPNVARNIHANVNLKLFAICDYQVQRLDKAKSIYIEQTTYETDYKQLLTNPEIQAIAIAAETSAHFQLVKESLLAGKHVYVEKPFTSTSEEAIELKELADSLNLIIHIDHIMIFHPVLTKIKSLIDTDEIGDILYIDAMRMNLGQIKKDVSAMWDLAVHDLSIIDYLCDGKEPFYINAIGEKFYNPKESVCFLTLKYAGFISNIQSSWVSPLKERKLIIAGTKKMIVFDDMNTFGKLTVYDKGVSVISGADVEYEDYAVKTREGDVWIPYIPQEDALFNSINHFLSCILSSKPSISGPLQAIRLLKILEKADISMAEKESLV</sequence>
<dbReference type="InterPro" id="IPR051450">
    <property type="entry name" value="Gfo/Idh/MocA_Oxidoreductases"/>
</dbReference>